<feature type="compositionally biased region" description="Polar residues" evidence="4">
    <location>
        <begin position="933"/>
        <end position="949"/>
    </location>
</feature>
<feature type="repeat" description="ANK" evidence="3">
    <location>
        <begin position="1249"/>
        <end position="1288"/>
    </location>
</feature>
<dbReference type="Gene3D" id="1.25.40.20">
    <property type="entry name" value="Ankyrin repeat-containing domain"/>
    <property type="match status" value="4"/>
</dbReference>
<evidence type="ECO:0000313" key="5">
    <source>
        <dbReference type="EMBL" id="KAF9872401.1"/>
    </source>
</evidence>
<evidence type="ECO:0000256" key="1">
    <source>
        <dbReference type="ARBA" id="ARBA00022737"/>
    </source>
</evidence>
<dbReference type="SUPFAM" id="SSF48403">
    <property type="entry name" value="Ankyrin repeat"/>
    <property type="match status" value="2"/>
</dbReference>
<feature type="compositionally biased region" description="Polar residues" evidence="4">
    <location>
        <begin position="913"/>
        <end position="923"/>
    </location>
</feature>
<keyword evidence="2 3" id="KW-0040">ANK repeat</keyword>
<organism evidence="5 6">
    <name type="scientific">Colletotrichum karsti</name>
    <dbReference type="NCBI Taxonomy" id="1095194"/>
    <lineage>
        <taxon>Eukaryota</taxon>
        <taxon>Fungi</taxon>
        <taxon>Dikarya</taxon>
        <taxon>Ascomycota</taxon>
        <taxon>Pezizomycotina</taxon>
        <taxon>Sordariomycetes</taxon>
        <taxon>Hypocreomycetidae</taxon>
        <taxon>Glomerellales</taxon>
        <taxon>Glomerellaceae</taxon>
        <taxon>Colletotrichum</taxon>
        <taxon>Colletotrichum boninense species complex</taxon>
    </lineage>
</organism>
<dbReference type="InterPro" id="IPR002110">
    <property type="entry name" value="Ankyrin_rpt"/>
</dbReference>
<proteinExistence type="predicted"/>
<accession>A0A9P6LGP3</accession>
<evidence type="ECO:0000256" key="4">
    <source>
        <dbReference type="SAM" id="MobiDB-lite"/>
    </source>
</evidence>
<comment type="caution">
    <text evidence="5">The sequence shown here is derived from an EMBL/GenBank/DDBJ whole genome shotgun (WGS) entry which is preliminary data.</text>
</comment>
<feature type="region of interest" description="Disordered" evidence="4">
    <location>
        <begin position="909"/>
        <end position="967"/>
    </location>
</feature>
<dbReference type="GeneID" id="62166016"/>
<feature type="compositionally biased region" description="Basic and acidic residues" evidence="4">
    <location>
        <begin position="426"/>
        <end position="454"/>
    </location>
</feature>
<dbReference type="Pfam" id="PF00023">
    <property type="entry name" value="Ank"/>
    <property type="match status" value="1"/>
</dbReference>
<dbReference type="RefSeq" id="XP_038741862.1">
    <property type="nucleotide sequence ID" value="XM_038892942.1"/>
</dbReference>
<keyword evidence="1" id="KW-0677">Repeat</keyword>
<feature type="repeat" description="ANK" evidence="3">
    <location>
        <begin position="353"/>
        <end position="391"/>
    </location>
</feature>
<dbReference type="PANTHER" id="PTHR24126">
    <property type="entry name" value="ANKYRIN REPEAT, PH AND SEC7 DOMAIN CONTAINING PROTEIN SECG-RELATED"/>
    <property type="match status" value="1"/>
</dbReference>
<dbReference type="PROSITE" id="PS50088">
    <property type="entry name" value="ANK_REPEAT"/>
    <property type="match status" value="4"/>
</dbReference>
<dbReference type="Proteomes" id="UP000781932">
    <property type="component" value="Unassembled WGS sequence"/>
</dbReference>
<gene>
    <name evidence="5" type="ORF">CkaCkLH20_10228</name>
</gene>
<name>A0A9P6LGP3_9PEZI</name>
<feature type="repeat" description="ANK" evidence="3">
    <location>
        <begin position="1164"/>
        <end position="1196"/>
    </location>
</feature>
<feature type="compositionally biased region" description="Basic and acidic residues" evidence="4">
    <location>
        <begin position="1"/>
        <end position="12"/>
    </location>
</feature>
<dbReference type="SMART" id="SM00248">
    <property type="entry name" value="ANK"/>
    <property type="match status" value="8"/>
</dbReference>
<reference evidence="5" key="2">
    <citation type="submission" date="2020-11" db="EMBL/GenBank/DDBJ databases">
        <title>Whole genome sequencing of Colletotrichum sp.</title>
        <authorList>
            <person name="Li H."/>
        </authorList>
    </citation>
    <scope>NUCLEOTIDE SEQUENCE</scope>
    <source>
        <strain evidence="5">CkLH20</strain>
    </source>
</reference>
<dbReference type="OrthoDB" id="341259at2759"/>
<evidence type="ECO:0008006" key="7">
    <source>
        <dbReference type="Google" id="ProtNLM"/>
    </source>
</evidence>
<dbReference type="PRINTS" id="PR01415">
    <property type="entry name" value="ANKYRIN"/>
</dbReference>
<dbReference type="EMBL" id="JAATWM020000038">
    <property type="protein sequence ID" value="KAF9872401.1"/>
    <property type="molecule type" value="Genomic_DNA"/>
</dbReference>
<dbReference type="InterPro" id="IPR036770">
    <property type="entry name" value="Ankyrin_rpt-contain_sf"/>
</dbReference>
<reference evidence="5" key="1">
    <citation type="submission" date="2020-03" db="EMBL/GenBank/DDBJ databases">
        <authorList>
            <person name="He L."/>
        </authorList>
    </citation>
    <scope>NUCLEOTIDE SEQUENCE</scope>
    <source>
        <strain evidence="5">CkLH20</strain>
    </source>
</reference>
<evidence type="ECO:0000313" key="6">
    <source>
        <dbReference type="Proteomes" id="UP000781932"/>
    </source>
</evidence>
<evidence type="ECO:0000256" key="2">
    <source>
        <dbReference type="ARBA" id="ARBA00023043"/>
    </source>
</evidence>
<feature type="region of interest" description="Disordered" evidence="4">
    <location>
        <begin position="426"/>
        <end position="457"/>
    </location>
</feature>
<dbReference type="PROSITE" id="PS50297">
    <property type="entry name" value="ANK_REP_REGION"/>
    <property type="match status" value="2"/>
</dbReference>
<feature type="repeat" description="ANK" evidence="3">
    <location>
        <begin position="188"/>
        <end position="220"/>
    </location>
</feature>
<dbReference type="Pfam" id="PF12796">
    <property type="entry name" value="Ank_2"/>
    <property type="match status" value="2"/>
</dbReference>
<sequence length="1449" mass="162055">MGSADSRSKDRNNFATSGSRCSEWPAALDALKKEISQLRLSTSPRHPTPSQINGRSKSRTCLLDLPHELILEVIELLLGDDRYGGYDGEETTTDYPTFHRFDVWKDVANLAATCKHLYAQTMPKLYREDVKESYCSALLLSAKNGSTSAVLRSLGQGADVQIRDHTEPEFTYGDYGPDQSASRRWICTDMTSLHWAAYHHHVDILGLLLHAGANIHSRAKPFEWITGRRCQIYFRVMSIFQMHLLEDRSFRTEVLDSSIRSGANALYFALMEEYHETLDSDKEDYDEARLARRQGSRIDTVKCLAEAGVSLVTHAGLGLHALHQACGNWDYDAASLLLQLEGQQDNAMVRDRLGNTPLHYLAMCAPEHDMHPEPVIQLLLRHGADINAVNSAGLTPLQLCFRIPPLNLSFEKIRRVHFAPAIALSHDKSHDKSHDETHDETHDESHDESHDMSHDQTQAQEVMDIAKSSAVPSRQDMLAFRKITFLLASLLPLIAPDGKKFELVDREAAAPNRSTRRQFELLECLSTLSPGVVALSPSANVSKKEKGDSEDHTEPWLIFASINSDKKSMKYVDQYGRPGNDGPRVSAHLDKVPPSKDLLNDLATLGAGHMFFKQSMDKSRDAISSRFENLQNLLEILRTFYAARLDGNTPGTFNLDFQGWADIFTEYSYVNQGLKISERVQEMLVRRNFGTILTSSLHQLEAKEMQRHGFIESHQAKESLSNRPFCKGGPDSPNASLPDNCRKNQTKRQADALEAIYGQIAIWIKDGVEIDSSNMSRDWNSSCLNSHDKKDVIFYSKNGRLEFHSLLSSILKAIQRYDGNVSKARVDAFTSAASSSEGERPKLTFSLMDQTRALMQSFLCLSYLRTNFGGLLESHYKWLYDIFEPESTHQPGEAWKDERPNDLRWTRRREASLSESGTGSVSLMQHAARHSAGSASNQGSSFDMSSVRSSLPPPTEDDNPKDDDPSYKALDKKIWHVAASESLGCLNRHQESVDSLLEAEKTQAERFMTAEIQPVIVTPDMKDERMMPTLDVLRHHAQLESNITWALSDTISSSTGKQTSEPTPDKVDAVNQIMESVRLNPARTQGPDSPDATVYQGLTTHASLSDLPPELVLHIVEELFQSHQDDNWLNGYLTPEWAEDIDIDFRFTRFQVCRVVANLAATCKGLSALLRSAKNGNVSAIAKSLMYGADVNATDETAVLERSEGASLTTHTGIQLNALHQACASRDHEMAQLLLEGENKPDVNVRDLLGNTPLHHVAICTSYYAAKDPQPILQLLLKHGADFNATNASGLTPLQEYCRSRGKYPGESFVARRDVYPVVIRKFVEAGASLSPFPNITNDVLPLQGNQRDSEWVAAIADRLSRVAHDPSLSVSEDDFQDAEKRAIYMGMYQRLHQHHQDGQAGLEIDRGIADWTLEQWGVFWDAKFLEKTTLASLSKEGREWAEINTAVG</sequence>
<protein>
    <recommendedName>
        <fullName evidence="7">Ankyrin repeat protein</fullName>
    </recommendedName>
</protein>
<keyword evidence="6" id="KW-1185">Reference proteome</keyword>
<evidence type="ECO:0000256" key="3">
    <source>
        <dbReference type="PROSITE-ProRule" id="PRU00023"/>
    </source>
</evidence>
<feature type="region of interest" description="Disordered" evidence="4">
    <location>
        <begin position="1"/>
        <end position="20"/>
    </location>
</feature>